<dbReference type="SUPFAM" id="SSF53271">
    <property type="entry name" value="PRTase-like"/>
    <property type="match status" value="1"/>
</dbReference>
<proteinExistence type="predicted"/>
<dbReference type="InterPro" id="IPR029057">
    <property type="entry name" value="PRTase-like"/>
</dbReference>
<name>A0A4U8Z6D6_METTU</name>
<sequence>MPRVDRGARWIIACIAHGLFMPGAEKTLADPAIERIITTDTVPPFRLPAGPVRDKLAIASAAPLLAEAIARLHDQPLTDLLVF</sequence>
<evidence type="ECO:0000313" key="2">
    <source>
        <dbReference type="Proteomes" id="UP000294360"/>
    </source>
</evidence>
<dbReference type="EMBL" id="LR536450">
    <property type="protein sequence ID" value="VFU11132.1"/>
    <property type="molecule type" value="Genomic_DNA"/>
</dbReference>
<dbReference type="AlphaFoldDB" id="A0A4U8Z6D6"/>
<organism evidence="1 2">
    <name type="scientific">Methylocella tundrae</name>
    <dbReference type="NCBI Taxonomy" id="227605"/>
    <lineage>
        <taxon>Bacteria</taxon>
        <taxon>Pseudomonadati</taxon>
        <taxon>Pseudomonadota</taxon>
        <taxon>Alphaproteobacteria</taxon>
        <taxon>Hyphomicrobiales</taxon>
        <taxon>Beijerinckiaceae</taxon>
        <taxon>Methylocella</taxon>
    </lineage>
</organism>
<evidence type="ECO:0000313" key="1">
    <source>
        <dbReference type="EMBL" id="VFU11132.1"/>
    </source>
</evidence>
<dbReference type="RefSeq" id="WP_244605914.1">
    <property type="nucleotide sequence ID" value="NZ_CP139089.1"/>
</dbReference>
<keyword evidence="1" id="KW-0418">Kinase</keyword>
<reference evidence="1 2" key="1">
    <citation type="submission" date="2019-03" db="EMBL/GenBank/DDBJ databases">
        <authorList>
            <person name="Kox A.R. M."/>
        </authorList>
    </citation>
    <scope>NUCLEOTIDE SEQUENCE [LARGE SCALE GENOMIC DNA]</scope>
    <source>
        <strain evidence="1">MTUNDRAET4 annotated genome</strain>
    </source>
</reference>
<dbReference type="KEGG" id="mtun:MTUNDRAET4_4251"/>
<dbReference type="EC" id="2.7.6.1" evidence="1"/>
<protein>
    <submittedName>
        <fullName evidence="1">Ribose-phosphate pyrophosphokinase</fullName>
        <ecNumber evidence="1">2.7.6.1</ecNumber>
    </submittedName>
</protein>
<accession>A0A4U8Z6D6</accession>
<dbReference type="GO" id="GO:0004749">
    <property type="term" value="F:ribose phosphate diphosphokinase activity"/>
    <property type="evidence" value="ECO:0007669"/>
    <property type="project" value="UniProtKB-EC"/>
</dbReference>
<dbReference type="Proteomes" id="UP000294360">
    <property type="component" value="Chromosome"/>
</dbReference>
<dbReference type="Gene3D" id="3.40.50.2020">
    <property type="match status" value="1"/>
</dbReference>
<keyword evidence="1" id="KW-0808">Transferase</keyword>
<gene>
    <name evidence="1" type="ORF">MTUNDRAET4_4251</name>
</gene>
<dbReference type="GO" id="GO:0016301">
    <property type="term" value="F:kinase activity"/>
    <property type="evidence" value="ECO:0007669"/>
    <property type="project" value="UniProtKB-KW"/>
</dbReference>